<sequence>MSDEPDGGASSAAGGGGGKGAHHRGCFVVWQMVPDMWLIELSVSGNQIVAGSDGRVAWRRTPWLGAHAAKGDVRPLRRALQARSRPSDHRRRVLSRAARRGEGGGRRECFVLKLDADPSTLSSRSDSTAEIIRHVMMGYFSQRSGLLVHGGLAADPHPVPGRRSDVLGDHLASRIGTTAPWTARGS</sequence>
<comment type="caution">
    <text evidence="2">The sequence shown here is derived from an EMBL/GenBank/DDBJ whole genome shotgun (WGS) entry which is preliminary data.</text>
</comment>
<dbReference type="EMBL" id="JANAVB010016192">
    <property type="protein sequence ID" value="KAJ6832432.1"/>
    <property type="molecule type" value="Genomic_DNA"/>
</dbReference>
<evidence type="ECO:0000256" key="1">
    <source>
        <dbReference type="SAM" id="MobiDB-lite"/>
    </source>
</evidence>
<feature type="region of interest" description="Disordered" evidence="1">
    <location>
        <begin position="80"/>
        <end position="100"/>
    </location>
</feature>
<keyword evidence="3" id="KW-1185">Reference proteome</keyword>
<dbReference type="Pfam" id="PF04788">
    <property type="entry name" value="DUF620"/>
    <property type="match status" value="1"/>
</dbReference>
<dbReference type="InterPro" id="IPR006873">
    <property type="entry name" value="DUF620"/>
</dbReference>
<reference evidence="2" key="1">
    <citation type="journal article" date="2023" name="GigaByte">
        <title>Genome assembly of the bearded iris, Iris pallida Lam.</title>
        <authorList>
            <person name="Bruccoleri R.E."/>
            <person name="Oakeley E.J."/>
            <person name="Faust A.M.E."/>
            <person name="Altorfer M."/>
            <person name="Dessus-Babus S."/>
            <person name="Burckhardt D."/>
            <person name="Oertli M."/>
            <person name="Naumann U."/>
            <person name="Petersen F."/>
            <person name="Wong J."/>
        </authorList>
    </citation>
    <scope>NUCLEOTIDE SEQUENCE</scope>
    <source>
        <strain evidence="2">GSM-AAB239-AS_SAM_17_03QT</strain>
    </source>
</reference>
<dbReference type="AlphaFoldDB" id="A0AAX6GV49"/>
<name>A0AAX6GV49_IRIPA</name>
<gene>
    <name evidence="2" type="ORF">M6B38_344475</name>
</gene>
<protein>
    <submittedName>
        <fullName evidence="2">Uncharacterized protein</fullName>
    </submittedName>
</protein>
<feature type="compositionally biased region" description="Basic residues" evidence="1">
    <location>
        <begin position="88"/>
        <end position="98"/>
    </location>
</feature>
<reference evidence="2" key="2">
    <citation type="submission" date="2023-04" db="EMBL/GenBank/DDBJ databases">
        <authorList>
            <person name="Bruccoleri R.E."/>
            <person name="Oakeley E.J."/>
            <person name="Faust A.-M."/>
            <person name="Dessus-Babus S."/>
            <person name="Altorfer M."/>
            <person name="Burckhardt D."/>
            <person name="Oertli M."/>
            <person name="Naumann U."/>
            <person name="Petersen F."/>
            <person name="Wong J."/>
        </authorList>
    </citation>
    <scope>NUCLEOTIDE SEQUENCE</scope>
    <source>
        <strain evidence="2">GSM-AAB239-AS_SAM_17_03QT</strain>
        <tissue evidence="2">Leaf</tissue>
    </source>
</reference>
<proteinExistence type="predicted"/>
<evidence type="ECO:0000313" key="3">
    <source>
        <dbReference type="Proteomes" id="UP001140949"/>
    </source>
</evidence>
<evidence type="ECO:0000313" key="2">
    <source>
        <dbReference type="EMBL" id="KAJ6832432.1"/>
    </source>
</evidence>
<dbReference type="PANTHER" id="PTHR31300:SF3">
    <property type="entry name" value="GB|AAD30234.1"/>
    <property type="match status" value="1"/>
</dbReference>
<organism evidence="2 3">
    <name type="scientific">Iris pallida</name>
    <name type="common">Sweet iris</name>
    <dbReference type="NCBI Taxonomy" id="29817"/>
    <lineage>
        <taxon>Eukaryota</taxon>
        <taxon>Viridiplantae</taxon>
        <taxon>Streptophyta</taxon>
        <taxon>Embryophyta</taxon>
        <taxon>Tracheophyta</taxon>
        <taxon>Spermatophyta</taxon>
        <taxon>Magnoliopsida</taxon>
        <taxon>Liliopsida</taxon>
        <taxon>Asparagales</taxon>
        <taxon>Iridaceae</taxon>
        <taxon>Iridoideae</taxon>
        <taxon>Irideae</taxon>
        <taxon>Iris</taxon>
    </lineage>
</organism>
<accession>A0AAX6GV49</accession>
<dbReference type="Proteomes" id="UP001140949">
    <property type="component" value="Unassembled WGS sequence"/>
</dbReference>
<dbReference type="PANTHER" id="PTHR31300">
    <property type="entry name" value="LIPASE"/>
    <property type="match status" value="1"/>
</dbReference>